<organism evidence="2 3">
    <name type="scientific">Pseudoruegeria aquimaris</name>
    <dbReference type="NCBI Taxonomy" id="393663"/>
    <lineage>
        <taxon>Bacteria</taxon>
        <taxon>Pseudomonadati</taxon>
        <taxon>Pseudomonadota</taxon>
        <taxon>Alphaproteobacteria</taxon>
        <taxon>Rhodobacterales</taxon>
        <taxon>Roseobacteraceae</taxon>
        <taxon>Pseudoruegeria</taxon>
    </lineage>
</organism>
<protein>
    <submittedName>
        <fullName evidence="2">Carboxymuconolactone decarboxylase family protein</fullName>
    </submittedName>
</protein>
<name>A0A1Y5SN75_9RHOB</name>
<dbReference type="InterPro" id="IPR029032">
    <property type="entry name" value="AhpD-like"/>
</dbReference>
<dbReference type="PANTHER" id="PTHR33570:SF10">
    <property type="entry name" value="GAMMA-CARBOXYMUCONOLACTONE DECARBOXYLASE"/>
    <property type="match status" value="1"/>
</dbReference>
<dbReference type="SUPFAM" id="SSF69118">
    <property type="entry name" value="AhpD-like"/>
    <property type="match status" value="1"/>
</dbReference>
<dbReference type="InterPro" id="IPR052512">
    <property type="entry name" value="4CMD/NDH-1_regulator"/>
</dbReference>
<keyword evidence="3" id="KW-1185">Reference proteome</keyword>
<reference evidence="2 3" key="1">
    <citation type="submission" date="2017-03" db="EMBL/GenBank/DDBJ databases">
        <authorList>
            <person name="Afonso C.L."/>
            <person name="Miller P.J."/>
            <person name="Scott M.A."/>
            <person name="Spackman E."/>
            <person name="Goraichik I."/>
            <person name="Dimitrov K.M."/>
            <person name="Suarez D.L."/>
            <person name="Swayne D.E."/>
        </authorList>
    </citation>
    <scope>NUCLEOTIDE SEQUENCE [LARGE SCALE GENOMIC DNA]</scope>
    <source>
        <strain evidence="2 3">CECT 7680</strain>
    </source>
</reference>
<dbReference type="Proteomes" id="UP000193409">
    <property type="component" value="Unassembled WGS sequence"/>
</dbReference>
<dbReference type="RefSeq" id="WP_085868821.1">
    <property type="nucleotide sequence ID" value="NZ_FWFQ01000015.1"/>
</dbReference>
<proteinExistence type="predicted"/>
<evidence type="ECO:0000313" key="3">
    <source>
        <dbReference type="Proteomes" id="UP000193409"/>
    </source>
</evidence>
<dbReference type="AlphaFoldDB" id="A0A1Y5SN75"/>
<dbReference type="EMBL" id="FWFQ01000015">
    <property type="protein sequence ID" value="SLN44571.1"/>
    <property type="molecule type" value="Genomic_DNA"/>
</dbReference>
<dbReference type="OrthoDB" id="9801400at2"/>
<dbReference type="InterPro" id="IPR003779">
    <property type="entry name" value="CMD-like"/>
</dbReference>
<sequence>MTSDFAKIFEAFMEQSQEMAKAFNPAMANYAKASGLEDLMPTLSQSFMEMAFGKTLNPEGLDSKTRLLLNIAAMTVLGAQAEPQLKLTIRHALEAGASEREIAEVILQMSMFGGTPAMTKALQIAQSVFTDGGEAAPAEDGSQ</sequence>
<dbReference type="Gene3D" id="1.20.1290.10">
    <property type="entry name" value="AhpD-like"/>
    <property type="match status" value="1"/>
</dbReference>
<feature type="domain" description="Carboxymuconolactone decarboxylase-like" evidence="1">
    <location>
        <begin position="41"/>
        <end position="126"/>
    </location>
</feature>
<evidence type="ECO:0000313" key="2">
    <source>
        <dbReference type="EMBL" id="SLN44571.1"/>
    </source>
</evidence>
<dbReference type="Pfam" id="PF02627">
    <property type="entry name" value="CMD"/>
    <property type="match status" value="1"/>
</dbReference>
<gene>
    <name evidence="2" type="ORF">PSA7680_02267</name>
</gene>
<dbReference type="GO" id="GO:0051920">
    <property type="term" value="F:peroxiredoxin activity"/>
    <property type="evidence" value="ECO:0007669"/>
    <property type="project" value="InterPro"/>
</dbReference>
<evidence type="ECO:0000259" key="1">
    <source>
        <dbReference type="Pfam" id="PF02627"/>
    </source>
</evidence>
<dbReference type="PANTHER" id="PTHR33570">
    <property type="entry name" value="4-CARBOXYMUCONOLACTONE DECARBOXYLASE FAMILY PROTEIN"/>
    <property type="match status" value="1"/>
</dbReference>
<accession>A0A1Y5SN75</accession>